<dbReference type="InterPro" id="IPR050180">
    <property type="entry name" value="RNR_Ribonuclease"/>
</dbReference>
<dbReference type="InterPro" id="IPR001900">
    <property type="entry name" value="RNase_II/R"/>
</dbReference>
<feature type="region of interest" description="Disordered" evidence="1">
    <location>
        <begin position="32"/>
        <end position="91"/>
    </location>
</feature>
<dbReference type="AlphaFoldDB" id="A0A915DF34"/>
<name>A0A915DF34_9BILA</name>
<evidence type="ECO:0000313" key="5">
    <source>
        <dbReference type="WBParaSite" id="jg19198"/>
    </source>
</evidence>
<dbReference type="PANTHER" id="PTHR23355">
    <property type="entry name" value="RIBONUCLEASE"/>
    <property type="match status" value="1"/>
</dbReference>
<feature type="compositionally biased region" description="Basic residues" evidence="1">
    <location>
        <begin position="32"/>
        <end position="45"/>
    </location>
</feature>
<dbReference type="Pfam" id="PF17849">
    <property type="entry name" value="OB_Dis3"/>
    <property type="match status" value="1"/>
</dbReference>
<dbReference type="GO" id="GO:0000932">
    <property type="term" value="C:P-body"/>
    <property type="evidence" value="ECO:0007669"/>
    <property type="project" value="TreeGrafter"/>
</dbReference>
<dbReference type="SUPFAM" id="SSF50249">
    <property type="entry name" value="Nucleic acid-binding proteins"/>
    <property type="match status" value="2"/>
</dbReference>
<organism evidence="4 5">
    <name type="scientific">Ditylenchus dipsaci</name>
    <dbReference type="NCBI Taxonomy" id="166011"/>
    <lineage>
        <taxon>Eukaryota</taxon>
        <taxon>Metazoa</taxon>
        <taxon>Ecdysozoa</taxon>
        <taxon>Nematoda</taxon>
        <taxon>Chromadorea</taxon>
        <taxon>Rhabditida</taxon>
        <taxon>Tylenchina</taxon>
        <taxon>Tylenchomorpha</taxon>
        <taxon>Sphaerularioidea</taxon>
        <taxon>Anguinidae</taxon>
        <taxon>Anguininae</taxon>
        <taxon>Ditylenchus</taxon>
    </lineage>
</organism>
<proteinExistence type="predicted"/>
<reference evidence="5" key="1">
    <citation type="submission" date="2022-11" db="UniProtKB">
        <authorList>
            <consortium name="WormBaseParasite"/>
        </authorList>
    </citation>
    <scope>IDENTIFICATION</scope>
</reference>
<dbReference type="GO" id="GO:0000175">
    <property type="term" value="F:3'-5'-RNA exonuclease activity"/>
    <property type="evidence" value="ECO:0007669"/>
    <property type="project" value="TreeGrafter"/>
</dbReference>
<evidence type="ECO:0000259" key="2">
    <source>
        <dbReference type="Pfam" id="PF00773"/>
    </source>
</evidence>
<dbReference type="InterPro" id="IPR041505">
    <property type="entry name" value="Dis3_CSD2"/>
</dbReference>
<dbReference type="GO" id="GO:0010587">
    <property type="term" value="P:miRNA catabolic process"/>
    <property type="evidence" value="ECO:0007669"/>
    <property type="project" value="TreeGrafter"/>
</dbReference>
<feature type="domain" description="CSD2" evidence="3">
    <location>
        <begin position="320"/>
        <end position="379"/>
    </location>
</feature>
<evidence type="ECO:0000259" key="3">
    <source>
        <dbReference type="Pfam" id="PF17849"/>
    </source>
</evidence>
<dbReference type="GO" id="GO:0006402">
    <property type="term" value="P:mRNA catabolic process"/>
    <property type="evidence" value="ECO:0007669"/>
    <property type="project" value="TreeGrafter"/>
</dbReference>
<dbReference type="Proteomes" id="UP000887574">
    <property type="component" value="Unplaced"/>
</dbReference>
<accession>A0A915DF34</accession>
<dbReference type="GO" id="GO:0003723">
    <property type="term" value="F:RNA binding"/>
    <property type="evidence" value="ECO:0007669"/>
    <property type="project" value="InterPro"/>
</dbReference>
<feature type="compositionally biased region" description="Basic residues" evidence="1">
    <location>
        <begin position="59"/>
        <end position="71"/>
    </location>
</feature>
<dbReference type="Pfam" id="PF00773">
    <property type="entry name" value="RNB"/>
    <property type="match status" value="1"/>
</dbReference>
<feature type="domain" description="RNB" evidence="2">
    <location>
        <begin position="396"/>
        <end position="473"/>
    </location>
</feature>
<keyword evidence="4" id="KW-1185">Reference proteome</keyword>
<dbReference type="Gene3D" id="2.40.50.690">
    <property type="match status" value="1"/>
</dbReference>
<dbReference type="PANTHER" id="PTHR23355:SF9">
    <property type="entry name" value="DIS3-LIKE EXONUCLEASE 2"/>
    <property type="match status" value="1"/>
</dbReference>
<dbReference type="InterPro" id="IPR012340">
    <property type="entry name" value="NA-bd_OB-fold"/>
</dbReference>
<evidence type="ECO:0000256" key="1">
    <source>
        <dbReference type="SAM" id="MobiDB-lite"/>
    </source>
</evidence>
<dbReference type="WBParaSite" id="jg19198">
    <property type="protein sequence ID" value="jg19198"/>
    <property type="gene ID" value="jg19198"/>
</dbReference>
<sequence>MDIKPKPAPILILNNVVIVGEKVLQIGVNQKKKDRANKKNCRKLKIPFTPKAGENSTPKSKKSASVSKKKPKTDSATVNNPKELRQKRWPSRSETGTLIKGVLRVNQRNHEHCWVDNVSKDGLSDLLVVGTRDRNRALHGDTVVLRIKPKKWWLMRDSTLQDWQAVENTAGDETLAKLLEDGEEEALTAGEDNEENADEIIPLVVGSTAESLSEMEVDESSDEVTEVPTPFQLTDHKYTKETLLSIRSALTEDEISTLLATCLTIDDPENSPLKTANSLKARSGKSNRRSNFHLQSAIKTDEPIPENLLQRTAEVDQMLALFVPIDQRMPRMLIPVSQVPKSFRERPADFENFLFVAELLEDWSENSQIAKGNILKSLGFARPRSGKINEKELEYRRDFRAEIFTIDPITARDLDDALHIKRSTTADGKECWVGVHIADVSHFVLPETELDEWASDRGTSVYLVHKVIPMLPAYYAKSYAH</sequence>
<protein>
    <submittedName>
        <fullName evidence="5">Ribonuclease II/R domain-containing protein</fullName>
    </submittedName>
</protein>
<dbReference type="Gene3D" id="2.40.50.700">
    <property type="match status" value="1"/>
</dbReference>
<evidence type="ECO:0000313" key="4">
    <source>
        <dbReference type="Proteomes" id="UP000887574"/>
    </source>
</evidence>